<dbReference type="OrthoDB" id="2449940at2759"/>
<feature type="region of interest" description="Disordered" evidence="1">
    <location>
        <begin position="1"/>
        <end position="24"/>
    </location>
</feature>
<evidence type="ECO:0000313" key="3">
    <source>
        <dbReference type="Proteomes" id="UP000789739"/>
    </source>
</evidence>
<dbReference type="EMBL" id="CAJVPI010000169">
    <property type="protein sequence ID" value="CAG8493514.1"/>
    <property type="molecule type" value="Genomic_DNA"/>
</dbReference>
<keyword evidence="3" id="KW-1185">Reference proteome</keyword>
<proteinExistence type="predicted"/>
<name>A0A9N8WNS7_9GLOM</name>
<dbReference type="AlphaFoldDB" id="A0A9N8WNS7"/>
<gene>
    <name evidence="2" type="ORF">PBRASI_LOCUS2233</name>
</gene>
<dbReference type="Proteomes" id="UP000789739">
    <property type="component" value="Unassembled WGS sequence"/>
</dbReference>
<accession>A0A9N8WNS7</accession>
<organism evidence="2 3">
    <name type="scientific">Paraglomus brasilianum</name>
    <dbReference type="NCBI Taxonomy" id="144538"/>
    <lineage>
        <taxon>Eukaryota</taxon>
        <taxon>Fungi</taxon>
        <taxon>Fungi incertae sedis</taxon>
        <taxon>Mucoromycota</taxon>
        <taxon>Glomeromycotina</taxon>
        <taxon>Glomeromycetes</taxon>
        <taxon>Paraglomerales</taxon>
        <taxon>Paraglomeraceae</taxon>
        <taxon>Paraglomus</taxon>
    </lineage>
</organism>
<evidence type="ECO:0000256" key="1">
    <source>
        <dbReference type="SAM" id="MobiDB-lite"/>
    </source>
</evidence>
<comment type="caution">
    <text evidence="2">The sequence shown here is derived from an EMBL/GenBank/DDBJ whole genome shotgun (WGS) entry which is preliminary data.</text>
</comment>
<sequence>MTTLISSKLAPASPNKSEGEDEEDETIESFMVLIEYYNTALLQIPMLFSPDKKLSEVRNELEATERRGRPMMTDEMNFYTYGHYAIPHEFHGLIRRLNLSHGVIIYDGGLQQSQTPQEAFEFIDNQYKLSKQNSSTDYKVSCKTDYDIDQLHKIGFTGSSELKIPWRPDGLSLKAEPWSGNDRSGYRVGEPTHTITEFVKATLFMSKEYVRPSASFKNEVDQALSLDDIIAVRAKLMEICDRYGPFWPRKVQLGGRITKSEPERKRLVTDFDDFDDFDDSTVTDIYTNVIGGNEILYMEDGDAAKWAESLNSISSWKILRYEDVVIIFEIFDEETRNHILQAFWGSILYHDIQKVEAVFGPQHKDIHKRSIDIPEHLHANMDRLQVYVTLLRKDNAKDAFCISTARSPKGIPEVCIHYTGRKQIPPKTTKVFSLSLAVIVTGYPPSFILEKPNENICVRSFSLPIQKVGNKFIAKMPQRSFKQTAILATCYTSDEAGRNSLMSVVNKSNDPLIVGTHLHVDDGVKLCAFGYWVKEDGSYELHDKLDTENFRIAYSIITDMGGDEAMGTFNFPLKWPTKRTPGPANNLLETAEYKAMANKIHLRKPMFAGKNECYTMCGNAVFKQGECVPGFITCYPSHMQFWTFDDYSDTQGEFTYYIPRLSNTFNHRIGKKMGKRISQAY</sequence>
<protein>
    <submittedName>
        <fullName evidence="2">6437_t:CDS:1</fullName>
    </submittedName>
</protein>
<evidence type="ECO:0000313" key="2">
    <source>
        <dbReference type="EMBL" id="CAG8493514.1"/>
    </source>
</evidence>
<reference evidence="2" key="1">
    <citation type="submission" date="2021-06" db="EMBL/GenBank/DDBJ databases">
        <authorList>
            <person name="Kallberg Y."/>
            <person name="Tangrot J."/>
            <person name="Rosling A."/>
        </authorList>
    </citation>
    <scope>NUCLEOTIDE SEQUENCE</scope>
    <source>
        <strain evidence="2">BR232B</strain>
    </source>
</reference>